<evidence type="ECO:0000313" key="2">
    <source>
        <dbReference type="EMBL" id="CAF1022470.1"/>
    </source>
</evidence>
<keyword evidence="1" id="KW-0472">Membrane</keyword>
<dbReference type="AlphaFoldDB" id="A0A814IEQ1"/>
<proteinExistence type="predicted"/>
<comment type="caution">
    <text evidence="2">The sequence shown here is derived from an EMBL/GenBank/DDBJ whole genome shotgun (WGS) entry which is preliminary data.</text>
</comment>
<gene>
    <name evidence="3" type="ORF">JXQ802_LOCUS21225</name>
    <name evidence="2" type="ORF">PYM288_LOCUS15698</name>
</gene>
<dbReference type="EMBL" id="CAJNOL010000620">
    <property type="protein sequence ID" value="CAF1141205.1"/>
    <property type="molecule type" value="Genomic_DNA"/>
</dbReference>
<keyword evidence="5" id="KW-1185">Reference proteome</keyword>
<dbReference type="Proteomes" id="UP000663854">
    <property type="component" value="Unassembled WGS sequence"/>
</dbReference>
<feature type="transmembrane region" description="Helical" evidence="1">
    <location>
        <begin position="51"/>
        <end position="77"/>
    </location>
</feature>
<keyword evidence="1" id="KW-1133">Transmembrane helix</keyword>
<reference evidence="2" key="1">
    <citation type="submission" date="2021-02" db="EMBL/GenBank/DDBJ databases">
        <authorList>
            <person name="Nowell W R."/>
        </authorList>
    </citation>
    <scope>NUCLEOTIDE SEQUENCE</scope>
</reference>
<protein>
    <submittedName>
        <fullName evidence="2">Uncharacterized protein</fullName>
    </submittedName>
</protein>
<evidence type="ECO:0000313" key="5">
    <source>
        <dbReference type="Proteomes" id="UP000663870"/>
    </source>
</evidence>
<evidence type="ECO:0000313" key="3">
    <source>
        <dbReference type="EMBL" id="CAF1141205.1"/>
    </source>
</evidence>
<evidence type="ECO:0000313" key="4">
    <source>
        <dbReference type="Proteomes" id="UP000663854"/>
    </source>
</evidence>
<organism evidence="2 4">
    <name type="scientific">Rotaria sordida</name>
    <dbReference type="NCBI Taxonomy" id="392033"/>
    <lineage>
        <taxon>Eukaryota</taxon>
        <taxon>Metazoa</taxon>
        <taxon>Spiralia</taxon>
        <taxon>Gnathifera</taxon>
        <taxon>Rotifera</taxon>
        <taxon>Eurotatoria</taxon>
        <taxon>Bdelloidea</taxon>
        <taxon>Philodinida</taxon>
        <taxon>Philodinidae</taxon>
        <taxon>Rotaria</taxon>
    </lineage>
</organism>
<accession>A0A814IEQ1</accession>
<sequence>MLLLENVQHRLFITPIINLTKNSICLTYYYYLTENKTVLLSSYYLNQQDGLTTILALSIGKGIPAALGVIGFMIYIIKKIEN</sequence>
<dbReference type="Proteomes" id="UP000663870">
    <property type="component" value="Unassembled WGS sequence"/>
</dbReference>
<dbReference type="EMBL" id="CAJNOH010000382">
    <property type="protein sequence ID" value="CAF1022470.1"/>
    <property type="molecule type" value="Genomic_DNA"/>
</dbReference>
<keyword evidence="1" id="KW-0812">Transmembrane</keyword>
<evidence type="ECO:0000256" key="1">
    <source>
        <dbReference type="SAM" id="Phobius"/>
    </source>
</evidence>
<feature type="transmembrane region" description="Helical" evidence="1">
    <location>
        <begin position="12"/>
        <end position="31"/>
    </location>
</feature>
<name>A0A814IEQ1_9BILA</name>